<organism evidence="1 2">
    <name type="scientific">Agaricus bisporus var. burnettii</name>
    <dbReference type="NCBI Taxonomy" id="192524"/>
    <lineage>
        <taxon>Eukaryota</taxon>
        <taxon>Fungi</taxon>
        <taxon>Dikarya</taxon>
        <taxon>Basidiomycota</taxon>
        <taxon>Agaricomycotina</taxon>
        <taxon>Agaricomycetes</taxon>
        <taxon>Agaricomycetidae</taxon>
        <taxon>Agaricales</taxon>
        <taxon>Agaricineae</taxon>
        <taxon>Agaricaceae</taxon>
        <taxon>Agaricus</taxon>
    </lineage>
</organism>
<dbReference type="Proteomes" id="UP000629468">
    <property type="component" value="Unassembled WGS sequence"/>
</dbReference>
<gene>
    <name evidence="1" type="ORF">Agabi119p4_378</name>
</gene>
<evidence type="ECO:0000313" key="1">
    <source>
        <dbReference type="EMBL" id="KAF7784213.1"/>
    </source>
</evidence>
<dbReference type="AlphaFoldDB" id="A0A8H7FAH8"/>
<sequence length="69" mass="7486">MREGMWRWGSVGRQGRSFQTYFGEFRFPDPSTLGGFTCDGNFIAVVAPGAMAVMTSSNTTLLNGKGFSP</sequence>
<name>A0A8H7FAH8_AGABI</name>
<protein>
    <submittedName>
        <fullName evidence="1">Uncharacterized protein</fullName>
    </submittedName>
</protein>
<accession>A0A8H7FAH8</accession>
<proteinExistence type="predicted"/>
<dbReference type="EMBL" id="JABXXO010000001">
    <property type="protein sequence ID" value="KAF7784213.1"/>
    <property type="molecule type" value="Genomic_DNA"/>
</dbReference>
<evidence type="ECO:0000313" key="2">
    <source>
        <dbReference type="Proteomes" id="UP000629468"/>
    </source>
</evidence>
<reference evidence="1 2" key="1">
    <citation type="journal article" name="Sci. Rep.">
        <title>Telomere-to-telomere assembled and centromere annotated genomes of the two main subspecies of the button mushroom Agaricus bisporus reveal especially polymorphic chromosome ends.</title>
        <authorList>
            <person name="Sonnenberg A.S.M."/>
            <person name="Sedaghat-Telgerd N."/>
            <person name="Lavrijssen B."/>
            <person name="Ohm R.A."/>
            <person name="Hendrickx P.M."/>
            <person name="Scholtmeijer K."/>
            <person name="Baars J.J.P."/>
            <person name="van Peer A."/>
        </authorList>
    </citation>
    <scope>NUCLEOTIDE SEQUENCE [LARGE SCALE GENOMIC DNA]</scope>
    <source>
        <strain evidence="1 2">H119_p4</strain>
    </source>
</reference>
<comment type="caution">
    <text evidence="1">The sequence shown here is derived from an EMBL/GenBank/DDBJ whole genome shotgun (WGS) entry which is preliminary data.</text>
</comment>